<evidence type="ECO:0000313" key="2">
    <source>
        <dbReference type="Proteomes" id="UP000267096"/>
    </source>
</evidence>
<reference evidence="3" key="1">
    <citation type="submission" date="2017-02" db="UniProtKB">
        <authorList>
            <consortium name="WormBaseParasite"/>
        </authorList>
    </citation>
    <scope>IDENTIFICATION</scope>
</reference>
<accession>A0A0M3IZT2</accession>
<organism evidence="3">
    <name type="scientific">Anisakis simplex</name>
    <name type="common">Herring worm</name>
    <dbReference type="NCBI Taxonomy" id="6269"/>
    <lineage>
        <taxon>Eukaryota</taxon>
        <taxon>Metazoa</taxon>
        <taxon>Ecdysozoa</taxon>
        <taxon>Nematoda</taxon>
        <taxon>Chromadorea</taxon>
        <taxon>Rhabditida</taxon>
        <taxon>Spirurina</taxon>
        <taxon>Ascaridomorpha</taxon>
        <taxon>Ascaridoidea</taxon>
        <taxon>Anisakidae</taxon>
        <taxon>Anisakis</taxon>
        <taxon>Anisakis simplex complex</taxon>
    </lineage>
</organism>
<reference evidence="1 2" key="2">
    <citation type="submission" date="2018-11" db="EMBL/GenBank/DDBJ databases">
        <authorList>
            <consortium name="Pathogen Informatics"/>
        </authorList>
    </citation>
    <scope>NUCLEOTIDE SEQUENCE [LARGE SCALE GENOMIC DNA]</scope>
</reference>
<sequence length="70" mass="8300">MPLDEIRQRDRVDRGQWIAEEQLGSEFVKFDWPLNQFGRNLAVEGTRFKDWWIVLNIDGPIAGEQEDVIR</sequence>
<name>A0A0M3IZT2_ANISI</name>
<dbReference type="Proteomes" id="UP000267096">
    <property type="component" value="Unassembled WGS sequence"/>
</dbReference>
<proteinExistence type="predicted"/>
<keyword evidence="2" id="KW-1185">Reference proteome</keyword>
<evidence type="ECO:0000313" key="1">
    <source>
        <dbReference type="EMBL" id="VDK17955.1"/>
    </source>
</evidence>
<gene>
    <name evidence="1" type="ORF">ASIM_LOCUS665</name>
</gene>
<dbReference type="AlphaFoldDB" id="A0A0M3IZT2"/>
<evidence type="ECO:0000313" key="3">
    <source>
        <dbReference type="WBParaSite" id="ASIM_0000076501-mRNA-1"/>
    </source>
</evidence>
<dbReference type="EMBL" id="UYRR01000505">
    <property type="protein sequence ID" value="VDK17955.1"/>
    <property type="molecule type" value="Genomic_DNA"/>
</dbReference>
<dbReference type="WBParaSite" id="ASIM_0000076501-mRNA-1">
    <property type="protein sequence ID" value="ASIM_0000076501-mRNA-1"/>
    <property type="gene ID" value="ASIM_0000076501"/>
</dbReference>
<protein>
    <submittedName>
        <fullName evidence="3">Glycosyl transferase</fullName>
    </submittedName>
</protein>